<proteinExistence type="predicted"/>
<organism evidence="1 2">
    <name type="scientific">Xanthomonas citri pv. citri</name>
    <dbReference type="NCBI Taxonomy" id="611301"/>
    <lineage>
        <taxon>Bacteria</taxon>
        <taxon>Pseudomonadati</taxon>
        <taxon>Pseudomonadota</taxon>
        <taxon>Gammaproteobacteria</taxon>
        <taxon>Lysobacterales</taxon>
        <taxon>Lysobacteraceae</taxon>
        <taxon>Xanthomonas</taxon>
    </lineage>
</organism>
<comment type="caution">
    <text evidence="1">The sequence shown here is derived from an EMBL/GenBank/DDBJ whole genome shotgun (WGS) entry which is preliminary data.</text>
</comment>
<evidence type="ECO:0000313" key="2">
    <source>
        <dbReference type="Proteomes" id="UP000653002"/>
    </source>
</evidence>
<sequence>RIFIDIYGLQDELTPEVEEKDVTVRKADLQRDIKSLLSYAVGCMFGRYSLDVPGLVLAGQPFEEKFVHASNAVTGTGV</sequence>
<dbReference type="EMBL" id="JAABFR010002047">
    <property type="protein sequence ID" value="MBD4339120.1"/>
    <property type="molecule type" value="Genomic_DNA"/>
</dbReference>
<gene>
    <name evidence="1" type="ORF">GUH15_24310</name>
</gene>
<reference evidence="1" key="1">
    <citation type="submission" date="2020-01" db="EMBL/GenBank/DDBJ databases">
        <authorList>
            <person name="Richard D."/>
        </authorList>
    </citation>
    <scope>NUCLEOTIDE SEQUENCE</scope>
    <source>
        <strain evidence="1">JP541</strain>
    </source>
</reference>
<protein>
    <submittedName>
        <fullName evidence="1">Uncharacterized protein</fullName>
    </submittedName>
</protein>
<dbReference type="Proteomes" id="UP000653002">
    <property type="component" value="Unassembled WGS sequence"/>
</dbReference>
<feature type="non-terminal residue" evidence="1">
    <location>
        <position position="1"/>
    </location>
</feature>
<name>A0A8I0HC90_XANCI</name>
<dbReference type="AlphaFoldDB" id="A0A8I0HC90"/>
<accession>A0A8I0HC90</accession>
<evidence type="ECO:0000313" key="1">
    <source>
        <dbReference type="EMBL" id="MBD4339120.1"/>
    </source>
</evidence>
<feature type="non-terminal residue" evidence="1">
    <location>
        <position position="78"/>
    </location>
</feature>